<keyword evidence="3" id="KW-1015">Disulfide bond</keyword>
<dbReference type="InterPro" id="IPR016274">
    <property type="entry name" value="Histidine_acid_Pase_euk"/>
</dbReference>
<dbReference type="AlphaFoldDB" id="A0A1E3NSV1"/>
<feature type="chain" id="PRO_5009133503" evidence="4">
    <location>
        <begin position="23"/>
        <end position="466"/>
    </location>
</feature>
<dbReference type="SUPFAM" id="SSF53254">
    <property type="entry name" value="Phosphoglycerate mutase-like"/>
    <property type="match status" value="1"/>
</dbReference>
<dbReference type="CDD" id="cd07061">
    <property type="entry name" value="HP_HAP_like"/>
    <property type="match status" value="1"/>
</dbReference>
<feature type="signal peptide" evidence="4">
    <location>
        <begin position="1"/>
        <end position="22"/>
    </location>
</feature>
<dbReference type="InterPro" id="IPR000560">
    <property type="entry name" value="His_Pase_clade-2"/>
</dbReference>
<gene>
    <name evidence="5" type="ORF">PICMEDRAFT_70694</name>
</gene>
<reference evidence="5 6" key="1">
    <citation type="journal article" date="2016" name="Proc. Natl. Acad. Sci. U.S.A.">
        <title>Comparative genomics of biotechnologically important yeasts.</title>
        <authorList>
            <person name="Riley R."/>
            <person name="Haridas S."/>
            <person name="Wolfe K.H."/>
            <person name="Lopes M.R."/>
            <person name="Hittinger C.T."/>
            <person name="Goeker M."/>
            <person name="Salamov A.A."/>
            <person name="Wisecaver J.H."/>
            <person name="Long T.M."/>
            <person name="Calvey C.H."/>
            <person name="Aerts A.L."/>
            <person name="Barry K.W."/>
            <person name="Choi C."/>
            <person name="Clum A."/>
            <person name="Coughlan A.Y."/>
            <person name="Deshpande S."/>
            <person name="Douglass A.P."/>
            <person name="Hanson S.J."/>
            <person name="Klenk H.-P."/>
            <person name="LaButti K.M."/>
            <person name="Lapidus A."/>
            <person name="Lindquist E.A."/>
            <person name="Lipzen A.M."/>
            <person name="Meier-Kolthoff J.P."/>
            <person name="Ohm R.A."/>
            <person name="Otillar R.P."/>
            <person name="Pangilinan J.L."/>
            <person name="Peng Y."/>
            <person name="Rokas A."/>
            <person name="Rosa C.A."/>
            <person name="Scheuner C."/>
            <person name="Sibirny A.A."/>
            <person name="Slot J.C."/>
            <person name="Stielow J.B."/>
            <person name="Sun H."/>
            <person name="Kurtzman C.P."/>
            <person name="Blackwell M."/>
            <person name="Grigoriev I.V."/>
            <person name="Jeffries T.W."/>
        </authorList>
    </citation>
    <scope>NUCLEOTIDE SEQUENCE [LARGE SCALE GENOMIC DNA]</scope>
    <source>
        <strain evidence="5 6">NRRL Y-2026</strain>
    </source>
</reference>
<evidence type="ECO:0000313" key="6">
    <source>
        <dbReference type="Proteomes" id="UP000094455"/>
    </source>
</evidence>
<dbReference type="EMBL" id="KV454001">
    <property type="protein sequence ID" value="ODQ49124.1"/>
    <property type="molecule type" value="Genomic_DNA"/>
</dbReference>
<dbReference type="STRING" id="763406.A0A1E3NSV1"/>
<feature type="disulfide bond" evidence="3">
    <location>
        <begin position="259"/>
        <end position="272"/>
    </location>
</feature>
<name>A0A1E3NSV1_9ASCO</name>
<dbReference type="GeneID" id="30180393"/>
<evidence type="ECO:0000256" key="4">
    <source>
        <dbReference type="SAM" id="SignalP"/>
    </source>
</evidence>
<dbReference type="PIRSF" id="PIRSF000894">
    <property type="entry name" value="Acid_phosphatase"/>
    <property type="match status" value="1"/>
</dbReference>
<protein>
    <submittedName>
        <fullName evidence="5">Uncharacterized protein</fullName>
    </submittedName>
</protein>
<proteinExistence type="predicted"/>
<dbReference type="GO" id="GO:0003993">
    <property type="term" value="F:acid phosphatase activity"/>
    <property type="evidence" value="ECO:0007669"/>
    <property type="project" value="TreeGrafter"/>
</dbReference>
<dbReference type="RefSeq" id="XP_019020237.1">
    <property type="nucleotide sequence ID" value="XM_019163706.1"/>
</dbReference>
<sequence>MLFPTVLATIAVFLASISEALSFHPPYPQESVDLDTPNRFLGNAGPFNEAIGYGIPADTPEECKIDQAHLFMREGARFPQKGQVEDYAELLETLKNSSIAVPGGPLAFATDYELLDFNATKYGRHISFDGIYSGSNEIHKLGAILRARYNHLVDESSTTPIFAAAAQKVYDTAQIFGDSFFFGGRAGDYKIFVFDEEESETANTLTGAYSCPLYDDDTNGDLVESSKLDFDQWEADRFNRLSPGFNFTDDDVYTMFSYCAFELNAYGSSKFCDALSRDYLIGHSYQLDLNYFYTYGPGYNFSTVGGGLYVNATATMLKQGPEVAPPLTFSFTHETILLNYITALGLLGDQTTLDVDKVDFNRYFHASQAIPMGGRVVTERLSCTNHTSGKDESYVRILLNNKVTPLPGCNSGPGFSCPLDDYLDYVSNKTVRFADACHLNSSVPQDLSFYWDWETAKYSTNYTFEY</sequence>
<keyword evidence="6" id="KW-1185">Reference proteome</keyword>
<dbReference type="Gene3D" id="3.40.50.1240">
    <property type="entry name" value="Phosphoglycerate mutase-like"/>
    <property type="match status" value="1"/>
</dbReference>
<accession>A0A1E3NSV1</accession>
<keyword evidence="4" id="KW-0732">Signal</keyword>
<feature type="disulfide bond" evidence="3">
    <location>
        <begin position="409"/>
        <end position="417"/>
    </location>
</feature>
<dbReference type="Pfam" id="PF00328">
    <property type="entry name" value="His_Phos_2"/>
    <property type="match status" value="1"/>
</dbReference>
<organism evidence="5 6">
    <name type="scientific">Pichia membranifaciens NRRL Y-2026</name>
    <dbReference type="NCBI Taxonomy" id="763406"/>
    <lineage>
        <taxon>Eukaryota</taxon>
        <taxon>Fungi</taxon>
        <taxon>Dikarya</taxon>
        <taxon>Ascomycota</taxon>
        <taxon>Saccharomycotina</taxon>
        <taxon>Pichiomycetes</taxon>
        <taxon>Pichiales</taxon>
        <taxon>Pichiaceae</taxon>
        <taxon>Pichia</taxon>
    </lineage>
</organism>
<dbReference type="PANTHER" id="PTHR20963">
    <property type="entry name" value="MULTIPLE INOSITOL POLYPHOSPHATE PHOSPHATASE-RELATED"/>
    <property type="match status" value="1"/>
</dbReference>
<dbReference type="Proteomes" id="UP000094455">
    <property type="component" value="Unassembled WGS sequence"/>
</dbReference>
<keyword evidence="2" id="KW-0325">Glycoprotein</keyword>
<feature type="disulfide bond" evidence="3">
    <location>
        <begin position="63"/>
        <end position="383"/>
    </location>
</feature>
<evidence type="ECO:0000313" key="5">
    <source>
        <dbReference type="EMBL" id="ODQ49124.1"/>
    </source>
</evidence>
<evidence type="ECO:0000256" key="3">
    <source>
        <dbReference type="PIRSR" id="PIRSR000894-2"/>
    </source>
</evidence>
<evidence type="ECO:0000256" key="1">
    <source>
        <dbReference type="ARBA" id="ARBA00022801"/>
    </source>
</evidence>
<dbReference type="PANTHER" id="PTHR20963:SF18">
    <property type="entry name" value="ACID PHOSPHATASE PHO11-RELATED"/>
    <property type="match status" value="1"/>
</dbReference>
<keyword evidence="1" id="KW-0378">Hydrolase</keyword>
<feature type="disulfide bond" evidence="3">
    <location>
        <begin position="211"/>
        <end position="437"/>
    </location>
</feature>
<dbReference type="OrthoDB" id="6509975at2759"/>
<dbReference type="InterPro" id="IPR029033">
    <property type="entry name" value="His_PPase_superfam"/>
</dbReference>
<dbReference type="GO" id="GO:0009277">
    <property type="term" value="C:fungal-type cell wall"/>
    <property type="evidence" value="ECO:0007669"/>
    <property type="project" value="TreeGrafter"/>
</dbReference>
<evidence type="ECO:0000256" key="2">
    <source>
        <dbReference type="ARBA" id="ARBA00023180"/>
    </source>
</evidence>